<evidence type="ECO:0000313" key="2">
    <source>
        <dbReference type="Proteomes" id="UP000798662"/>
    </source>
</evidence>
<evidence type="ECO:0000313" key="1">
    <source>
        <dbReference type="EMBL" id="KAK1857743.1"/>
    </source>
</evidence>
<accession>A0ACC3BJE7</accession>
<protein>
    <submittedName>
        <fullName evidence="1">Uncharacterized protein</fullName>
    </submittedName>
</protein>
<gene>
    <name evidence="1" type="ORF">I4F81_000358</name>
</gene>
<dbReference type="Proteomes" id="UP000798662">
    <property type="component" value="Chromosome 1"/>
</dbReference>
<dbReference type="EMBL" id="CM020618">
    <property type="protein sequence ID" value="KAK1857743.1"/>
    <property type="molecule type" value="Genomic_DNA"/>
</dbReference>
<name>A0ACC3BJE7_PYRYE</name>
<keyword evidence="2" id="KW-1185">Reference proteome</keyword>
<proteinExistence type="predicted"/>
<reference evidence="1" key="1">
    <citation type="submission" date="2019-11" db="EMBL/GenBank/DDBJ databases">
        <title>Nori genome reveals adaptations in red seaweeds to the harsh intertidal environment.</title>
        <authorList>
            <person name="Wang D."/>
            <person name="Mao Y."/>
        </authorList>
    </citation>
    <scope>NUCLEOTIDE SEQUENCE</scope>
    <source>
        <tissue evidence="1">Gametophyte</tissue>
    </source>
</reference>
<sequence>MGAAVVEYERLDLAVADSSLSASRLLSASLTLMAIRPYKLTPVACELLRERAGWLRLGTGVAAAADDHAAAVRLIDAAADDMGAAAAALTAAKTALTVDFSQAAGGTGGLGTAAGISTSLHIKQAAVAAADVGRQAAAARAATGGRMPRVPRSGRASAILTARGCWK</sequence>
<comment type="caution">
    <text evidence="1">The sequence shown here is derived from an EMBL/GenBank/DDBJ whole genome shotgun (WGS) entry which is preliminary data.</text>
</comment>
<organism evidence="1 2">
    <name type="scientific">Pyropia yezoensis</name>
    <name type="common">Susabi-nori</name>
    <name type="synonym">Porphyra yezoensis</name>
    <dbReference type="NCBI Taxonomy" id="2788"/>
    <lineage>
        <taxon>Eukaryota</taxon>
        <taxon>Rhodophyta</taxon>
        <taxon>Bangiophyceae</taxon>
        <taxon>Bangiales</taxon>
        <taxon>Bangiaceae</taxon>
        <taxon>Pyropia</taxon>
    </lineage>
</organism>